<protein>
    <submittedName>
        <fullName evidence="1">Uncharacterized protein</fullName>
    </submittedName>
</protein>
<gene>
    <name evidence="1" type="ORF">YQE_11490</name>
</gene>
<sequence length="157" mass="18082">MDNGDSKIMMLRPRKSLISELNSCITCGLCKGYFIDATTIIECLHTFCRSCIVRYLNTHKYCPICDVQVHKSKPLLNIRQDKTLQALVYKLVPRLYQDEAKRRKAFYEANPTAKPSPSEQEISARFDYILAPDESVDFTLSYTGSCIKPRWQAITYI</sequence>
<dbReference type="AlphaFoldDB" id="N6TRI2"/>
<name>N6TRI2_DENPD</name>
<dbReference type="EMBL" id="KB741251">
    <property type="protein sequence ID" value="ENN71875.1"/>
    <property type="molecule type" value="Genomic_DNA"/>
</dbReference>
<dbReference type="Gene3D" id="3.30.40.10">
    <property type="entry name" value="Zinc/RING finger domain, C3HC4 (zinc finger)"/>
    <property type="match status" value="1"/>
</dbReference>
<dbReference type="OrthoDB" id="1305878at2759"/>
<dbReference type="GO" id="GO:0035102">
    <property type="term" value="C:PRC1 complex"/>
    <property type="evidence" value="ECO:0007669"/>
    <property type="project" value="TreeGrafter"/>
</dbReference>
<organism evidence="1">
    <name type="scientific">Dendroctonus ponderosae</name>
    <name type="common">Mountain pine beetle</name>
    <dbReference type="NCBI Taxonomy" id="77166"/>
    <lineage>
        <taxon>Eukaryota</taxon>
        <taxon>Metazoa</taxon>
        <taxon>Ecdysozoa</taxon>
        <taxon>Arthropoda</taxon>
        <taxon>Hexapoda</taxon>
        <taxon>Insecta</taxon>
        <taxon>Pterygota</taxon>
        <taxon>Neoptera</taxon>
        <taxon>Endopterygota</taxon>
        <taxon>Coleoptera</taxon>
        <taxon>Polyphaga</taxon>
        <taxon>Cucujiformia</taxon>
        <taxon>Curculionidae</taxon>
        <taxon>Scolytinae</taxon>
        <taxon>Dendroctonus</taxon>
    </lineage>
</organism>
<dbReference type="OMA" id="CIVRYLN"/>
<feature type="non-terminal residue" evidence="1">
    <location>
        <position position="1"/>
    </location>
</feature>
<dbReference type="GO" id="GO:0000122">
    <property type="term" value="P:negative regulation of transcription by RNA polymerase II"/>
    <property type="evidence" value="ECO:0007669"/>
    <property type="project" value="TreeGrafter"/>
</dbReference>
<dbReference type="PANTHER" id="PTHR10825">
    <property type="entry name" value="RING FINGER DOMAIN-CONTAINING, POLYCOMB GROUP COMPONENT"/>
    <property type="match status" value="1"/>
</dbReference>
<dbReference type="PANTHER" id="PTHR10825:SF72">
    <property type="entry name" value="UBIQUITIN-LIKE DOMAIN-CONTAINING PROTEIN"/>
    <property type="match status" value="1"/>
</dbReference>
<dbReference type="SUPFAM" id="SSF57850">
    <property type="entry name" value="RING/U-box"/>
    <property type="match status" value="1"/>
</dbReference>
<evidence type="ECO:0000313" key="1">
    <source>
        <dbReference type="EMBL" id="ENN71875.1"/>
    </source>
</evidence>
<dbReference type="SMART" id="SM00184">
    <property type="entry name" value="RING"/>
    <property type="match status" value="1"/>
</dbReference>
<dbReference type="GO" id="GO:1990841">
    <property type="term" value="F:promoter-specific chromatin binding"/>
    <property type="evidence" value="ECO:0007669"/>
    <property type="project" value="TreeGrafter"/>
</dbReference>
<proteinExistence type="predicted"/>
<dbReference type="InterPro" id="IPR013083">
    <property type="entry name" value="Znf_RING/FYVE/PHD"/>
</dbReference>
<dbReference type="PROSITE" id="PS00518">
    <property type="entry name" value="ZF_RING_1"/>
    <property type="match status" value="1"/>
</dbReference>
<dbReference type="InterPro" id="IPR017907">
    <property type="entry name" value="Znf_RING_CS"/>
</dbReference>
<accession>N6TRI2</accession>
<dbReference type="PROSITE" id="PS50089">
    <property type="entry name" value="ZF_RING_2"/>
    <property type="match status" value="1"/>
</dbReference>
<dbReference type="FunFam" id="3.30.40.10:FF:000033">
    <property type="entry name" value="Polycomb group RING finger protein 3"/>
    <property type="match status" value="1"/>
</dbReference>
<dbReference type="Pfam" id="PF13923">
    <property type="entry name" value="zf-C3HC4_2"/>
    <property type="match status" value="1"/>
</dbReference>
<dbReference type="HOGENOM" id="CLU_046427_4_3_1"/>
<dbReference type="InterPro" id="IPR001841">
    <property type="entry name" value="Znf_RING"/>
</dbReference>
<reference evidence="1" key="1">
    <citation type="journal article" date="2013" name="Genome Biol.">
        <title>Draft genome of the mountain pine beetle, Dendroctonus ponderosae Hopkins, a major forest pest.</title>
        <authorList>
            <person name="Keeling C.I."/>
            <person name="Yuen M.M."/>
            <person name="Liao N.Y."/>
            <person name="Docking T.R."/>
            <person name="Chan S.K."/>
            <person name="Taylor G.A."/>
            <person name="Palmquist D.L."/>
            <person name="Jackman S.D."/>
            <person name="Nguyen A."/>
            <person name="Li M."/>
            <person name="Henderson H."/>
            <person name="Janes J.K."/>
            <person name="Zhao Y."/>
            <person name="Pandoh P."/>
            <person name="Moore R."/>
            <person name="Sperling F.A."/>
            <person name="Huber D.P."/>
            <person name="Birol I."/>
            <person name="Jones S.J."/>
            <person name="Bohlmann J."/>
        </authorList>
    </citation>
    <scope>NUCLEOTIDE SEQUENCE</scope>
</reference>